<dbReference type="InterPro" id="IPR059182">
    <property type="entry name" value="Khc_C"/>
</dbReference>
<gene>
    <name evidence="14" type="ORF">EC973_005378</name>
</gene>
<evidence type="ECO:0000313" key="15">
    <source>
        <dbReference type="Proteomes" id="UP000605846"/>
    </source>
</evidence>
<feature type="domain" description="Kinesin motor" evidence="13">
    <location>
        <begin position="5"/>
        <end position="329"/>
    </location>
</feature>
<keyword evidence="4 9" id="KW-0547">Nucleotide-binding</keyword>
<protein>
    <recommendedName>
        <fullName evidence="10">Kinesin-like protein</fullName>
    </recommendedName>
</protein>
<organism evidence="14 15">
    <name type="scientific">Apophysomyces ossiformis</name>
    <dbReference type="NCBI Taxonomy" id="679940"/>
    <lineage>
        <taxon>Eukaryota</taxon>
        <taxon>Fungi</taxon>
        <taxon>Fungi incertae sedis</taxon>
        <taxon>Mucoromycota</taxon>
        <taxon>Mucoromycotina</taxon>
        <taxon>Mucoromycetes</taxon>
        <taxon>Mucorales</taxon>
        <taxon>Mucorineae</taxon>
        <taxon>Mucoraceae</taxon>
        <taxon>Apophysomyces</taxon>
    </lineage>
</organism>
<sequence>MSGTNIKVVCRFRPQNKLEIREGGVPIIEINEEGTSVAIKGKETQASFAFDKVFGSNTRQQDIFEYSIKSIVDDVVAGYNGTVFAYGQTGSGKTFTMMGSDIDDAENKGIIPRIVEQIFTSILEAPQNMEFTVKVSYMEIYMEKVRDLLNPTQDNLQIHEDKIKGVYVKGVREVYVSSTEEVYGVMRSGGSNRVVAYTHMNAESSRSHSLVMVTITQKNVDTGAAKSGKLYLVDLAGSEKVGKTGASGQTLEEAKKINKSLTALGMVINALTDGKSNHIPYRDSKLTRILQESLGGNSRTTLIINCSPSSYNEAETVSTLRFGVRAKTIKNKAKVNADLSPAELKALLKKVKGDSVSYQQYITALEGEITIWRSGGTVPEVKWVSMEKMNKGELSQTPAPAFKPLMDDSRPSTPAVALEKDERDELLKRENELIDQIAEKEAELSSREEQLARIHEELTLLKEHEKSITAANQQMTAELNEAKVQLQKVSYESKESAITADSLKEANQELLADLESLKANLAQLRSAQNEIESYEKLSKSTDEMTEREKQINHTLEKLDGEQRSIAISEEELAKLHQDLSESRNLISQHESAIEKLNKEKEALAGKKTELETRLAALEVEYEELLDKTIAVEEHENEPSSDVVNTVTELKAKLENQHTANREAQEKEIEELRKELEQKHETSKKLSEAVEELKKANEKLQMTLSSQTTVDVEMIGSKEKELERLRKTMAQQLTDFEMIKKALMRDLQSRCERVVELEISLDEMREQYNNVIRAAQQKKMNILQRNLEQLTSVQKQLVEQNSILKKEAAVANHKLQARSERIQSLEASLSDAQNKIDIQTQQFETQLQAVRGRLDQARFEKLQSNGGLTFGRIAKPLRGSGAVVDR</sequence>
<evidence type="ECO:0000256" key="5">
    <source>
        <dbReference type="ARBA" id="ARBA00022840"/>
    </source>
</evidence>
<proteinExistence type="inferred from homology"/>
<evidence type="ECO:0000256" key="1">
    <source>
        <dbReference type="ARBA" id="ARBA00004245"/>
    </source>
</evidence>
<dbReference type="Gene3D" id="3.40.850.10">
    <property type="entry name" value="Kinesin motor domain"/>
    <property type="match status" value="1"/>
</dbReference>
<dbReference type="GO" id="GO:0005874">
    <property type="term" value="C:microtubule"/>
    <property type="evidence" value="ECO:0007669"/>
    <property type="project" value="UniProtKB-KW"/>
</dbReference>
<dbReference type="GO" id="GO:0008017">
    <property type="term" value="F:microtubule binding"/>
    <property type="evidence" value="ECO:0007669"/>
    <property type="project" value="InterPro"/>
</dbReference>
<evidence type="ECO:0000313" key="14">
    <source>
        <dbReference type="EMBL" id="KAF7721131.1"/>
    </source>
</evidence>
<dbReference type="InterPro" id="IPR027640">
    <property type="entry name" value="Kinesin-like_fam"/>
</dbReference>
<dbReference type="InterPro" id="IPR001752">
    <property type="entry name" value="Kinesin_motor_dom"/>
</dbReference>
<dbReference type="InterPro" id="IPR019821">
    <property type="entry name" value="Kinesin_motor_CS"/>
</dbReference>
<comment type="caution">
    <text evidence="14">The sequence shown here is derived from an EMBL/GenBank/DDBJ whole genome shotgun (WGS) entry which is preliminary data.</text>
</comment>
<keyword evidence="8" id="KW-0206">Cytoskeleton</keyword>
<dbReference type="GO" id="GO:0005524">
    <property type="term" value="F:ATP binding"/>
    <property type="evidence" value="ECO:0007669"/>
    <property type="project" value="UniProtKB-UniRule"/>
</dbReference>
<dbReference type="InterPro" id="IPR027417">
    <property type="entry name" value="P-loop_NTPase"/>
</dbReference>
<keyword evidence="3 10" id="KW-0493">Microtubule</keyword>
<evidence type="ECO:0000256" key="6">
    <source>
        <dbReference type="ARBA" id="ARBA00023054"/>
    </source>
</evidence>
<comment type="similarity">
    <text evidence="9 10">Belongs to the TRAFAC class myosin-kinesin ATPase superfamily. Kinesin family.</text>
</comment>
<dbReference type="AlphaFoldDB" id="A0A8H7BPB7"/>
<evidence type="ECO:0000256" key="8">
    <source>
        <dbReference type="ARBA" id="ARBA00023212"/>
    </source>
</evidence>
<dbReference type="GO" id="GO:0007018">
    <property type="term" value="P:microtubule-based movement"/>
    <property type="evidence" value="ECO:0007669"/>
    <property type="project" value="InterPro"/>
</dbReference>
<dbReference type="PANTHER" id="PTHR47968">
    <property type="entry name" value="CENTROMERE PROTEIN E"/>
    <property type="match status" value="1"/>
</dbReference>
<dbReference type="PRINTS" id="PR00380">
    <property type="entry name" value="KINESINHEAVY"/>
</dbReference>
<feature type="coiled-coil region" evidence="11">
    <location>
        <begin position="423"/>
        <end position="841"/>
    </location>
</feature>
<dbReference type="PANTHER" id="PTHR47968:SF17">
    <property type="entry name" value="KINESIN-LIKE PROTEIN"/>
    <property type="match status" value="1"/>
</dbReference>
<feature type="region of interest" description="Disordered" evidence="12">
    <location>
        <begin position="392"/>
        <end position="422"/>
    </location>
</feature>
<evidence type="ECO:0000256" key="12">
    <source>
        <dbReference type="SAM" id="MobiDB-lite"/>
    </source>
</evidence>
<keyword evidence="2" id="KW-0963">Cytoplasm</keyword>
<keyword evidence="5 9" id="KW-0067">ATP-binding</keyword>
<evidence type="ECO:0000256" key="2">
    <source>
        <dbReference type="ARBA" id="ARBA00022490"/>
    </source>
</evidence>
<dbReference type="SMART" id="SM00129">
    <property type="entry name" value="KISc"/>
    <property type="match status" value="1"/>
</dbReference>
<name>A0A8H7BPB7_9FUNG</name>
<dbReference type="PROSITE" id="PS00411">
    <property type="entry name" value="KINESIN_MOTOR_1"/>
    <property type="match status" value="1"/>
</dbReference>
<evidence type="ECO:0000256" key="7">
    <source>
        <dbReference type="ARBA" id="ARBA00023175"/>
    </source>
</evidence>
<evidence type="ECO:0000256" key="9">
    <source>
        <dbReference type="PROSITE-ProRule" id="PRU00283"/>
    </source>
</evidence>
<evidence type="ECO:0000256" key="11">
    <source>
        <dbReference type="SAM" id="Coils"/>
    </source>
</evidence>
<evidence type="ECO:0000256" key="10">
    <source>
        <dbReference type="RuleBase" id="RU000394"/>
    </source>
</evidence>
<dbReference type="Pfam" id="PF00225">
    <property type="entry name" value="Kinesin"/>
    <property type="match status" value="1"/>
</dbReference>
<accession>A0A8H7BPB7</accession>
<evidence type="ECO:0000259" key="13">
    <source>
        <dbReference type="PROSITE" id="PS50067"/>
    </source>
</evidence>
<comment type="subcellular location">
    <subcellularLocation>
        <location evidence="1">Cytoplasm</location>
        <location evidence="1">Cytoskeleton</location>
    </subcellularLocation>
</comment>
<evidence type="ECO:0000256" key="4">
    <source>
        <dbReference type="ARBA" id="ARBA00022741"/>
    </source>
</evidence>
<dbReference type="InterPro" id="IPR036961">
    <property type="entry name" value="Kinesin_motor_dom_sf"/>
</dbReference>
<evidence type="ECO:0000256" key="3">
    <source>
        <dbReference type="ARBA" id="ARBA00022701"/>
    </source>
</evidence>
<dbReference type="Proteomes" id="UP000605846">
    <property type="component" value="Unassembled WGS sequence"/>
</dbReference>
<keyword evidence="7 9" id="KW-0505">Motor protein</keyword>
<dbReference type="SUPFAM" id="SSF52540">
    <property type="entry name" value="P-loop containing nucleoside triphosphate hydrolases"/>
    <property type="match status" value="1"/>
</dbReference>
<dbReference type="CDD" id="cd01369">
    <property type="entry name" value="KISc_KHC_KIF5"/>
    <property type="match status" value="1"/>
</dbReference>
<dbReference type="CDD" id="cd23649">
    <property type="entry name" value="Khc_CBD_cc"/>
    <property type="match status" value="1"/>
</dbReference>
<dbReference type="FunFam" id="3.40.850.10:FF:000031">
    <property type="entry name" value="Kinesin-like protein"/>
    <property type="match status" value="1"/>
</dbReference>
<reference evidence="14" key="1">
    <citation type="submission" date="2020-01" db="EMBL/GenBank/DDBJ databases">
        <title>Genome Sequencing of Three Apophysomyces-Like Fungal Strains Confirms a Novel Fungal Genus in the Mucoromycota with divergent Burkholderia-like Endosymbiotic Bacteria.</title>
        <authorList>
            <person name="Stajich J.E."/>
            <person name="Macias A.M."/>
            <person name="Carter-House D."/>
            <person name="Lovett B."/>
            <person name="Kasson L.R."/>
            <person name="Berry K."/>
            <person name="Grigoriev I."/>
            <person name="Chang Y."/>
            <person name="Spatafora J."/>
            <person name="Kasson M.T."/>
        </authorList>
    </citation>
    <scope>NUCLEOTIDE SEQUENCE</scope>
    <source>
        <strain evidence="14">NRRL A-21654</strain>
    </source>
</reference>
<dbReference type="OrthoDB" id="5557865at2759"/>
<feature type="binding site" evidence="9">
    <location>
        <begin position="87"/>
        <end position="94"/>
    </location>
    <ligand>
        <name>ATP</name>
        <dbReference type="ChEBI" id="CHEBI:30616"/>
    </ligand>
</feature>
<dbReference type="EMBL" id="JABAYA010000303">
    <property type="protein sequence ID" value="KAF7721131.1"/>
    <property type="molecule type" value="Genomic_DNA"/>
</dbReference>
<keyword evidence="6 11" id="KW-0175">Coiled coil</keyword>
<dbReference type="PROSITE" id="PS50067">
    <property type="entry name" value="KINESIN_MOTOR_2"/>
    <property type="match status" value="1"/>
</dbReference>
<dbReference type="GO" id="GO:0003777">
    <property type="term" value="F:microtubule motor activity"/>
    <property type="evidence" value="ECO:0007669"/>
    <property type="project" value="InterPro"/>
</dbReference>
<keyword evidence="15" id="KW-1185">Reference proteome</keyword>